<organism evidence="6">
    <name type="scientific">Henneguya salminicola</name>
    <name type="common">Myxosporean</name>
    <dbReference type="NCBI Taxonomy" id="69463"/>
    <lineage>
        <taxon>Eukaryota</taxon>
        <taxon>Metazoa</taxon>
        <taxon>Cnidaria</taxon>
        <taxon>Myxozoa</taxon>
        <taxon>Myxosporea</taxon>
        <taxon>Bivalvulida</taxon>
        <taxon>Platysporina</taxon>
        <taxon>Myxobolidae</taxon>
        <taxon>Henneguya</taxon>
    </lineage>
</organism>
<dbReference type="SMART" id="SM00666">
    <property type="entry name" value="PB1"/>
    <property type="match status" value="1"/>
</dbReference>
<dbReference type="PROSITE" id="PS51745">
    <property type="entry name" value="PB1"/>
    <property type="match status" value="1"/>
</dbReference>
<dbReference type="GO" id="GO:0007200">
    <property type="term" value="P:phospholipase C-activating G protein-coupled receptor signaling pathway"/>
    <property type="evidence" value="ECO:0007669"/>
    <property type="project" value="TreeGrafter"/>
</dbReference>
<dbReference type="GO" id="GO:0008270">
    <property type="term" value="F:zinc ion binding"/>
    <property type="evidence" value="ECO:0007669"/>
    <property type="project" value="UniProtKB-KW"/>
</dbReference>
<dbReference type="SUPFAM" id="SSF56112">
    <property type="entry name" value="Protein kinase-like (PK-like)"/>
    <property type="match status" value="1"/>
</dbReference>
<keyword evidence="6" id="KW-0418">Kinase</keyword>
<evidence type="ECO:0000256" key="1">
    <source>
        <dbReference type="ARBA" id="ARBA00022723"/>
    </source>
</evidence>
<keyword evidence="6" id="KW-0808">Transferase</keyword>
<evidence type="ECO:0000259" key="4">
    <source>
        <dbReference type="PROSITE" id="PS50081"/>
    </source>
</evidence>
<dbReference type="Gene3D" id="3.10.20.90">
    <property type="entry name" value="Phosphatidylinositol 3-kinase Catalytic Subunit, Chain A, domain 1"/>
    <property type="match status" value="1"/>
</dbReference>
<dbReference type="GO" id="GO:0004674">
    <property type="term" value="F:protein serine/threonine kinase activity"/>
    <property type="evidence" value="ECO:0007669"/>
    <property type="project" value="UniProtKB-KW"/>
</dbReference>
<dbReference type="PROSITE" id="PS50081">
    <property type="entry name" value="ZF_DAG_PE_2"/>
    <property type="match status" value="1"/>
</dbReference>
<keyword evidence="3" id="KW-0547">Nucleotide-binding</keyword>
<dbReference type="SUPFAM" id="SSF54277">
    <property type="entry name" value="CAD &amp; PB1 domains"/>
    <property type="match status" value="1"/>
</dbReference>
<dbReference type="GO" id="GO:0016020">
    <property type="term" value="C:membrane"/>
    <property type="evidence" value="ECO:0007669"/>
    <property type="project" value="UniProtKB-SubCell"/>
</dbReference>
<sequence>MESSGIKFKIAYQSLLLIIDLPFIITVETLGKIIKEQLKIDEDVITIKWTDDEEDACTISSQIELDEAKRIFGISKMEYLVVNVFKGDPLYIGGPCSGEENLYRNGAKRWRQIYCYNSHVFHRKRYNKICFCVVCNDVIWGIGRQGVRCCGCKLFVHKKCCHKVLVSCQQLKMTGSKISADDSNLSSHNFKPQETHLLNSLSNNLDSPQFYNLMPESSPPNNVVGLKDFDFIKIIGRGSYAKVILVRYKRDKKLYALKVIKKRIFVEEDVG</sequence>
<reference evidence="6" key="1">
    <citation type="submission" date="2018-11" db="EMBL/GenBank/DDBJ databases">
        <title>Henneguya salminicola genome and transcriptome.</title>
        <authorList>
            <person name="Yahalomi D."/>
            <person name="Atkinson S.D."/>
            <person name="Neuhof M."/>
            <person name="Chang E.S."/>
            <person name="Philippe H."/>
            <person name="Cartwright P."/>
            <person name="Bartholomew J.L."/>
            <person name="Huchon D."/>
        </authorList>
    </citation>
    <scope>NUCLEOTIDE SEQUENCE</scope>
    <source>
        <strain evidence="6">Hz1</strain>
        <tissue evidence="6">Whole</tissue>
    </source>
</reference>
<evidence type="ECO:0000313" key="6">
    <source>
        <dbReference type="EMBL" id="NDJ92218.1"/>
    </source>
</evidence>
<keyword evidence="2" id="KW-0862">Zinc</keyword>
<dbReference type="GO" id="GO:0035556">
    <property type="term" value="P:intracellular signal transduction"/>
    <property type="evidence" value="ECO:0007669"/>
    <property type="project" value="TreeGrafter"/>
</dbReference>
<keyword evidence="1" id="KW-0479">Metal-binding</keyword>
<dbReference type="Pfam" id="PF00130">
    <property type="entry name" value="C1_1"/>
    <property type="match status" value="1"/>
</dbReference>
<dbReference type="EMBL" id="GHBP01000244">
    <property type="protein sequence ID" value="NDJ92218.1"/>
    <property type="molecule type" value="Transcribed_RNA"/>
</dbReference>
<evidence type="ECO:0000256" key="3">
    <source>
        <dbReference type="PROSITE-ProRule" id="PRU10141"/>
    </source>
</evidence>
<dbReference type="InterPro" id="IPR002219">
    <property type="entry name" value="PKC_DAG/PE"/>
</dbReference>
<evidence type="ECO:0000259" key="5">
    <source>
        <dbReference type="PROSITE" id="PS51745"/>
    </source>
</evidence>
<dbReference type="SUPFAM" id="SSF57889">
    <property type="entry name" value="Cysteine-rich domain"/>
    <property type="match status" value="1"/>
</dbReference>
<dbReference type="GO" id="GO:0005829">
    <property type="term" value="C:cytosol"/>
    <property type="evidence" value="ECO:0007669"/>
    <property type="project" value="TreeGrafter"/>
</dbReference>
<dbReference type="InterPro" id="IPR053793">
    <property type="entry name" value="PB1-like"/>
</dbReference>
<accession>A0A6G3MDV3</accession>
<feature type="domain" description="Phorbol-ester/DAG-type" evidence="4">
    <location>
        <begin position="118"/>
        <end position="168"/>
    </location>
</feature>
<dbReference type="PANTHER" id="PTHR22968:SF24">
    <property type="entry name" value="SERINE_THREONINE-PROTEIN KINASE"/>
    <property type="match status" value="1"/>
</dbReference>
<proteinExistence type="predicted"/>
<dbReference type="InterPro" id="IPR046349">
    <property type="entry name" value="C1-like_sf"/>
</dbReference>
<evidence type="ECO:0000256" key="2">
    <source>
        <dbReference type="ARBA" id="ARBA00022833"/>
    </source>
</evidence>
<name>A0A6G3MDV3_HENSL</name>
<dbReference type="Pfam" id="PF00564">
    <property type="entry name" value="PB1"/>
    <property type="match status" value="1"/>
</dbReference>
<protein>
    <submittedName>
        <fullName evidence="6">Protein kinase C iota type (Trinotate prediction)</fullName>
    </submittedName>
</protein>
<feature type="domain" description="PB1" evidence="5">
    <location>
        <begin position="5"/>
        <end position="87"/>
    </location>
</feature>
<dbReference type="PANTHER" id="PTHR22968">
    <property type="entry name" value="PROTEIN KINASE C, MU"/>
    <property type="match status" value="1"/>
</dbReference>
<dbReference type="PROSITE" id="PS00479">
    <property type="entry name" value="ZF_DAG_PE_1"/>
    <property type="match status" value="1"/>
</dbReference>
<dbReference type="PROSITE" id="PS00107">
    <property type="entry name" value="PROTEIN_KINASE_ATP"/>
    <property type="match status" value="1"/>
</dbReference>
<dbReference type="InterPro" id="IPR011009">
    <property type="entry name" value="Kinase-like_dom_sf"/>
</dbReference>
<dbReference type="InterPro" id="IPR000270">
    <property type="entry name" value="PB1_dom"/>
</dbReference>
<dbReference type="AlphaFoldDB" id="A0A6G3MDV3"/>
<dbReference type="InterPro" id="IPR017441">
    <property type="entry name" value="Protein_kinase_ATP_BS"/>
</dbReference>
<dbReference type="GO" id="GO:0005524">
    <property type="term" value="F:ATP binding"/>
    <property type="evidence" value="ECO:0007669"/>
    <property type="project" value="UniProtKB-UniRule"/>
</dbReference>
<feature type="binding site" evidence="3">
    <location>
        <position position="262"/>
    </location>
    <ligand>
        <name>ATP</name>
        <dbReference type="ChEBI" id="CHEBI:30616"/>
    </ligand>
</feature>
<dbReference type="SMART" id="SM00109">
    <property type="entry name" value="C1"/>
    <property type="match status" value="1"/>
</dbReference>
<keyword evidence="3" id="KW-0067">ATP-binding</keyword>
<dbReference type="Gene3D" id="3.30.60.20">
    <property type="match status" value="1"/>
</dbReference>
<dbReference type="Gene3D" id="3.30.200.20">
    <property type="entry name" value="Phosphorylase Kinase, domain 1"/>
    <property type="match status" value="1"/>
</dbReference>